<keyword evidence="3" id="KW-1185">Reference proteome</keyword>
<protein>
    <submittedName>
        <fullName evidence="2">Uncharacterized protein</fullName>
    </submittedName>
</protein>
<dbReference type="EMBL" id="CP059732">
    <property type="protein sequence ID" value="QMW04085.1"/>
    <property type="molecule type" value="Genomic_DNA"/>
</dbReference>
<evidence type="ECO:0000256" key="1">
    <source>
        <dbReference type="SAM" id="Coils"/>
    </source>
</evidence>
<gene>
    <name evidence="2" type="ORF">H3H32_03760</name>
</gene>
<dbReference type="Proteomes" id="UP000515369">
    <property type="component" value="Chromosome"/>
</dbReference>
<dbReference type="KEGG" id="sfol:H3H32_03760"/>
<dbReference type="Gene3D" id="1.20.5.340">
    <property type="match status" value="1"/>
</dbReference>
<dbReference type="AlphaFoldDB" id="A0A7G5GYZ3"/>
<proteinExistence type="predicted"/>
<feature type="coiled-coil region" evidence="1">
    <location>
        <begin position="46"/>
        <end position="101"/>
    </location>
</feature>
<dbReference type="RefSeq" id="WP_182461341.1">
    <property type="nucleotide sequence ID" value="NZ_CP059732.1"/>
</dbReference>
<name>A0A7G5GYZ3_9BACT</name>
<reference evidence="2 3" key="1">
    <citation type="submission" date="2020-07" db="EMBL/GenBank/DDBJ databases">
        <title>Spirosoma foliorum sp. nov., isolated from the leaves on the Nejang mountain Korea, Republic of.</title>
        <authorList>
            <person name="Ho H."/>
            <person name="Lee Y.-J."/>
            <person name="Nurcahyanto D.-A."/>
            <person name="Kim S.-G."/>
        </authorList>
    </citation>
    <scope>NUCLEOTIDE SEQUENCE [LARGE SCALE GENOMIC DNA]</scope>
    <source>
        <strain evidence="2 3">PL0136</strain>
    </source>
</reference>
<sequence length="149" mass="15996">MAAVKQTVATFMASFFGKSEKVISEKLSTDEHNDFTSEVLGLTQKLEEIQGEKTTLEGKVTGLESQITEKAGKITELEGKVTGLEGKVTELEGQKTAAETEGGKYKAWFEKQAGIGAQLPEADASNADGAQALTSYNATALETYRRAQK</sequence>
<accession>A0A7G5GYZ3</accession>
<organism evidence="2 3">
    <name type="scientific">Spirosoma foliorum</name>
    <dbReference type="NCBI Taxonomy" id="2710596"/>
    <lineage>
        <taxon>Bacteria</taxon>
        <taxon>Pseudomonadati</taxon>
        <taxon>Bacteroidota</taxon>
        <taxon>Cytophagia</taxon>
        <taxon>Cytophagales</taxon>
        <taxon>Cytophagaceae</taxon>
        <taxon>Spirosoma</taxon>
    </lineage>
</organism>
<keyword evidence="1" id="KW-0175">Coiled coil</keyword>
<evidence type="ECO:0000313" key="3">
    <source>
        <dbReference type="Proteomes" id="UP000515369"/>
    </source>
</evidence>
<evidence type="ECO:0000313" key="2">
    <source>
        <dbReference type="EMBL" id="QMW04085.1"/>
    </source>
</evidence>